<keyword evidence="2" id="KW-1185">Reference proteome</keyword>
<evidence type="ECO:0000313" key="2">
    <source>
        <dbReference type="Proteomes" id="UP001642540"/>
    </source>
</evidence>
<proteinExistence type="predicted"/>
<gene>
    <name evidence="1" type="ORF">ODALV1_LOCUS10656</name>
</gene>
<accession>A0ABP1QEV2</accession>
<reference evidence="1 2" key="1">
    <citation type="submission" date="2024-08" db="EMBL/GenBank/DDBJ databases">
        <authorList>
            <person name="Cucini C."/>
            <person name="Frati F."/>
        </authorList>
    </citation>
    <scope>NUCLEOTIDE SEQUENCE [LARGE SCALE GENOMIC DNA]</scope>
</reference>
<comment type="caution">
    <text evidence="1">The sequence shown here is derived from an EMBL/GenBank/DDBJ whole genome shotgun (WGS) entry which is preliminary data.</text>
</comment>
<protein>
    <submittedName>
        <fullName evidence="1">Uncharacterized protein</fullName>
    </submittedName>
</protein>
<name>A0ABP1QEV2_9HEXA</name>
<dbReference type="Proteomes" id="UP001642540">
    <property type="component" value="Unassembled WGS sequence"/>
</dbReference>
<sequence>MLTANNQYVKITQRPTKNRSVLQIQNNSQLSPNLQCDETQKYYYLTPFTAYFLHASQSTARMLSPPLVAYLVSERRKEFNKQSSRHSQETFVYRNSTCALHVHIYKYSSLA</sequence>
<organism evidence="1 2">
    <name type="scientific">Orchesella dallaii</name>
    <dbReference type="NCBI Taxonomy" id="48710"/>
    <lineage>
        <taxon>Eukaryota</taxon>
        <taxon>Metazoa</taxon>
        <taxon>Ecdysozoa</taxon>
        <taxon>Arthropoda</taxon>
        <taxon>Hexapoda</taxon>
        <taxon>Collembola</taxon>
        <taxon>Entomobryomorpha</taxon>
        <taxon>Entomobryoidea</taxon>
        <taxon>Orchesellidae</taxon>
        <taxon>Orchesellinae</taxon>
        <taxon>Orchesella</taxon>
    </lineage>
</organism>
<evidence type="ECO:0000313" key="1">
    <source>
        <dbReference type="EMBL" id="CAL8100857.1"/>
    </source>
</evidence>
<dbReference type="EMBL" id="CAXLJM020000033">
    <property type="protein sequence ID" value="CAL8100857.1"/>
    <property type="molecule type" value="Genomic_DNA"/>
</dbReference>